<protein>
    <submittedName>
        <fullName evidence="6">Conserved repeat domain protein</fullName>
    </submittedName>
</protein>
<feature type="domain" description="DUF11" evidence="3">
    <location>
        <begin position="1742"/>
        <end position="1854"/>
    </location>
</feature>
<evidence type="ECO:0000259" key="3">
    <source>
        <dbReference type="Pfam" id="PF01345"/>
    </source>
</evidence>
<dbReference type="Gene3D" id="2.60.40.1170">
    <property type="entry name" value="Mu homology domain, subdomain B"/>
    <property type="match status" value="1"/>
</dbReference>
<dbReference type="eggNOG" id="COG1361">
    <property type="taxonomic scope" value="Bacteria"/>
</dbReference>
<gene>
    <name evidence="6" type="ordered locus">Cwoe_4022</name>
</gene>
<evidence type="ECO:0000259" key="5">
    <source>
        <dbReference type="Pfam" id="PF24346"/>
    </source>
</evidence>
<reference evidence="6 7" key="1">
    <citation type="journal article" date="2010" name="Stand. Genomic Sci.">
        <title>Complete genome sequence of Conexibacter woesei type strain (ID131577).</title>
        <authorList>
            <person name="Pukall R."/>
            <person name="Lapidus A."/>
            <person name="Glavina Del Rio T."/>
            <person name="Copeland A."/>
            <person name="Tice H."/>
            <person name="Cheng J.-F."/>
            <person name="Lucas S."/>
            <person name="Chen F."/>
            <person name="Nolan M."/>
            <person name="Bruce D."/>
            <person name="Goodwin L."/>
            <person name="Pitluck S."/>
            <person name="Mavromatis K."/>
            <person name="Ivanova N."/>
            <person name="Ovchinnikova G."/>
            <person name="Pati A."/>
            <person name="Chen A."/>
            <person name="Palaniappan K."/>
            <person name="Land M."/>
            <person name="Hauser L."/>
            <person name="Chang Y.-J."/>
            <person name="Jeffries C.D."/>
            <person name="Chain P."/>
            <person name="Meincke L."/>
            <person name="Sims D."/>
            <person name="Brettin T."/>
            <person name="Detter J.C."/>
            <person name="Rohde M."/>
            <person name="Goeker M."/>
            <person name="Bristow J."/>
            <person name="Eisen J.A."/>
            <person name="Markowitz V."/>
            <person name="Kyrpides N.C."/>
            <person name="Klenk H.-P."/>
            <person name="Hugenholtz P."/>
        </authorList>
    </citation>
    <scope>NUCLEOTIDE SEQUENCE [LARGE SCALE GENOMIC DNA]</scope>
    <source>
        <strain evidence="7">DSM 14684 / CIP 108061 / JCM 11494 / NBRC 100937 / ID131577</strain>
    </source>
</reference>
<feature type="region of interest" description="Disordered" evidence="1">
    <location>
        <begin position="1229"/>
        <end position="1253"/>
    </location>
</feature>
<feature type="region of interest" description="Disordered" evidence="1">
    <location>
        <begin position="880"/>
        <end position="911"/>
    </location>
</feature>
<feature type="compositionally biased region" description="Pro residues" evidence="1">
    <location>
        <begin position="1233"/>
        <end position="1245"/>
    </location>
</feature>
<dbReference type="NCBIfam" id="TIGR01451">
    <property type="entry name" value="B_ant_repeat"/>
    <property type="match status" value="11"/>
</dbReference>
<feature type="domain" description="DUF7507" evidence="5">
    <location>
        <begin position="441"/>
        <end position="545"/>
    </location>
</feature>
<feature type="region of interest" description="Disordered" evidence="1">
    <location>
        <begin position="533"/>
        <end position="559"/>
    </location>
</feature>
<dbReference type="EMBL" id="CP001854">
    <property type="protein sequence ID" value="ADB52439.1"/>
    <property type="molecule type" value="Genomic_DNA"/>
</dbReference>
<feature type="domain" description="DUF7507" evidence="5">
    <location>
        <begin position="1142"/>
        <end position="1235"/>
    </location>
</feature>
<feature type="region of interest" description="Disordered" evidence="1">
    <location>
        <begin position="648"/>
        <end position="667"/>
    </location>
</feature>
<feature type="domain" description="DUF7507" evidence="5">
    <location>
        <begin position="1376"/>
        <end position="1470"/>
    </location>
</feature>
<dbReference type="RefSeq" id="WP_012935490.1">
    <property type="nucleotide sequence ID" value="NC_013739.1"/>
</dbReference>
<dbReference type="GO" id="GO:0005975">
    <property type="term" value="P:carbohydrate metabolic process"/>
    <property type="evidence" value="ECO:0007669"/>
    <property type="project" value="UniProtKB-ARBA"/>
</dbReference>
<feature type="compositionally biased region" description="Low complexity" evidence="1">
    <location>
        <begin position="780"/>
        <end position="792"/>
    </location>
</feature>
<feature type="domain" description="DUF11" evidence="3">
    <location>
        <begin position="1863"/>
        <end position="1960"/>
    </location>
</feature>
<dbReference type="InterPro" id="IPR006311">
    <property type="entry name" value="TAT_signal"/>
</dbReference>
<evidence type="ECO:0000259" key="4">
    <source>
        <dbReference type="Pfam" id="PF20674"/>
    </source>
</evidence>
<feature type="chain" id="PRO_5003043987" evidence="2">
    <location>
        <begin position="45"/>
        <end position="1989"/>
    </location>
</feature>
<dbReference type="STRING" id="469383.Cwoe_4022"/>
<feature type="domain" description="SpaA-like prealbumin fold" evidence="4">
    <location>
        <begin position="319"/>
        <end position="439"/>
    </location>
</feature>
<feature type="domain" description="DUF11" evidence="3">
    <location>
        <begin position="1493"/>
        <end position="1606"/>
    </location>
</feature>
<dbReference type="KEGG" id="cwo:Cwoe_4022"/>
<dbReference type="InterPro" id="IPR047589">
    <property type="entry name" value="DUF11_rpt"/>
</dbReference>
<dbReference type="OrthoDB" id="3584537at2"/>
<feature type="domain" description="DUF7507" evidence="5">
    <location>
        <begin position="674"/>
        <end position="779"/>
    </location>
</feature>
<feature type="compositionally biased region" description="Polar residues" evidence="1">
    <location>
        <begin position="1836"/>
        <end position="1849"/>
    </location>
</feature>
<dbReference type="PANTHER" id="PTHR34819:SF3">
    <property type="entry name" value="CELL SURFACE PROTEIN"/>
    <property type="match status" value="1"/>
</dbReference>
<feature type="region of interest" description="Disordered" evidence="1">
    <location>
        <begin position="1712"/>
        <end position="1738"/>
    </location>
</feature>
<dbReference type="Pfam" id="PF01345">
    <property type="entry name" value="DUF11"/>
    <property type="match status" value="4"/>
</dbReference>
<feature type="domain" description="DUF7507" evidence="5">
    <location>
        <begin position="908"/>
        <end position="1013"/>
    </location>
</feature>
<dbReference type="Proteomes" id="UP000008229">
    <property type="component" value="Chromosome"/>
</dbReference>
<organism evidence="6 7">
    <name type="scientific">Conexibacter woesei (strain DSM 14684 / CCUG 47730 / CIP 108061 / JCM 11494 / NBRC 100937 / ID131577)</name>
    <dbReference type="NCBI Taxonomy" id="469383"/>
    <lineage>
        <taxon>Bacteria</taxon>
        <taxon>Bacillati</taxon>
        <taxon>Actinomycetota</taxon>
        <taxon>Thermoleophilia</taxon>
        <taxon>Solirubrobacterales</taxon>
        <taxon>Conexibacteraceae</taxon>
        <taxon>Conexibacter</taxon>
    </lineage>
</organism>
<feature type="region of interest" description="Disordered" evidence="1">
    <location>
        <begin position="763"/>
        <end position="792"/>
    </location>
</feature>
<keyword evidence="7" id="KW-1185">Reference proteome</keyword>
<feature type="signal peptide" evidence="2">
    <location>
        <begin position="1"/>
        <end position="44"/>
    </location>
</feature>
<feature type="compositionally biased region" description="Polar residues" evidence="1">
    <location>
        <begin position="901"/>
        <end position="911"/>
    </location>
</feature>
<dbReference type="Pfam" id="PF20674">
    <property type="entry name" value="SpaA_3"/>
    <property type="match status" value="1"/>
</dbReference>
<dbReference type="InterPro" id="IPR051172">
    <property type="entry name" value="Chlamydia_OmcB"/>
</dbReference>
<dbReference type="InterPro" id="IPR001434">
    <property type="entry name" value="OmcB-like_DUF11"/>
</dbReference>
<evidence type="ECO:0000313" key="6">
    <source>
        <dbReference type="EMBL" id="ADB52439.1"/>
    </source>
</evidence>
<dbReference type="Gene3D" id="2.60.40.10">
    <property type="entry name" value="Immunoglobulins"/>
    <property type="match status" value="4"/>
</dbReference>
<name>D3F4I2_CONWI</name>
<feature type="region of interest" description="Disordered" evidence="1">
    <location>
        <begin position="999"/>
        <end position="1018"/>
    </location>
</feature>
<dbReference type="HOGENOM" id="CLU_234115_0_0_11"/>
<proteinExistence type="predicted"/>
<accession>D3F4I2</accession>
<sequence length="1989" mass="198459" precursor="true">MSLPRSAARRAARPLATARRALLAAAALTATMTILALLAPAAQAVPFDCTGATIYSAMRGATNSTASNGTIFALDESTVGGAQVTSTLVTTIPSGGFANGIGITRGGTALYAVDQAATGSAVIRAYDAIAETWTSYTGSAGTESFVAGAINPANGLYYYAAYAAGTATTAGTATVYAFDTTTNTPVTGKIATINLPIVGAGGPNGDIAFDALGNLYLLESVGTTVAISRVNAASLPTTGSPTGATVTSTRVAGFTSSGPLYNGISFDNAGNLYVLNAGPNQLTRINPNTGVALAGPTSLDAAAQAFANVDLAACATNPTLSLRKEILGRYAPADQFGLSISGGGLTSGNVATTSGGARGIQTAVAGPIIAQSGTTYTLTESAARGARLANYRTTYDCVDTANGNAPVSSGSGASFTVPFPAPVIGRASSNILCTFLNSPLAPSLTLDKSADRRRLIVGDTVTYSFLVTNTGDVTLAPVTVTDTSFSGSGTPPAISCPPAAASLAPSASVTCTATYVVTQADVDTGVVANTAVATGDSPAGDPIRSPPSSTSVPQAPEPALDLAKSASPATISAAGDTVTYRFLVTNVGNVTLAPVTVRETAFSGSGTAPVVRCPAGAASLAPGAQVTCTATYTATQADVNRGQIDNTAVATGTPPVGPPVDSPPSRATVTASATPSLTVVKSNDSGTSFVLGQVITYRYVVTNTGNVTLAPVTVRETAFTGSGTPSAISCPPAAASLAPGAQVTCSSTYTVTQTDVNRGQIDNTAVATGTPPTGPPVDSPPSRSTSPSTPAPALTIAKSASPATFRAAGDTITYRFVVTNTGNVTLAPVTVRETAFTGTGTAPVVRCPAGAASLDPGGQVTCTATYTVTQADADRGEIDNTAVATGTPPTGPPVDSPPSRATVNGPASPSLTVVKSVSPPSLSGAGQELTYSFVVTNTGNVTLAPVTVRETAFTGSGPSPTISCPPGAASLAPGAQVICTARYTVTQDDFDRDSLENTAVATGVPPRGPPVDSPPSDASVPFTPEPRLDIVKTANPTAVSAAGDLVSYSFLVTNTGNVTVGSVAVTDTFTAPSTGTLGPISCPQTRLIPGQSTTCTAPAYAATQADIDNGIIRNSAFATGEDPGGDPVVSGRSPATVEVLAQPGITIVKSANVRSFARPGTLVTFSFEVRNTGNVTLDPVVVSDPLPGLSPISCPQTRLAPAASQTCTATYTTTGADVNAGEIDNTGTVTGQPPTPFGGTPPPPVTDRSSTTVPADQAPALSIVKTATPTSVTAAGDAIAYRFLVTNTGNVTLTGVAVRDTFTPPATGPGGPITCLVTTLDPGDSTTCTAPPYLASQADADNGRIDNTAIATGTPPRGQLVDSPPSAAVVTIAPDPGISLVKSASVTEYKVAGTVVTYSYAVRNTGNVTLDPVVVTDPMPGLSALSCPQTRLAPGASEVCTARYTTTAADVLAGALDNTGTATGSPPSTQSNPNPPPVRATSSVSVPARPEADLSIVKTASPGVATPGRSLTYTLTVRNDGPSDAIAVVVSDPLPAGLTFVSASAGCSAAGQDVTCTRASLAAGETATFTVTANVAGDVAHAIDNTATVRSDTPDPDPTDNRSRVEVPVRGETDLSIVKTPSTTTPGPSGQVIYTLVVRNAGPSAATGVKVSDPMPAGLTVQSATPSQGSCSIAGRTVSCDLGGIAAGGGVQVLVAANVAAGASGAIVNTATVTGDQDDPRPGDNRSSTTVTPGQTPAPAADLVVTKTTSAREVVVGRRLTYEIVVRNVSAHPAFAVALTDTFGLPARIVSVRATQGSCLPRAPLTCALGTIAAGRSVMVTVVAYPRATGRLRNAASATSRAQDPTPRNNVAGVSRSVGRPRLRIAKTADVRVVRAGDTVEYAIRVSNPSAVTLRNVRVCDTLPPGLVREDATPGATLRRGAYCWSVRSLPAGESRTFSMRAGAIRGARGSKVNTATATAPGARGDRAQRTVRVVAGAVAPATGGGVTG</sequence>
<keyword evidence="2" id="KW-0732">Signal</keyword>
<dbReference type="PANTHER" id="PTHR34819">
    <property type="entry name" value="LARGE CYSTEINE-RICH PERIPLASMIC PROTEIN OMCB"/>
    <property type="match status" value="1"/>
</dbReference>
<dbReference type="PROSITE" id="PS51318">
    <property type="entry name" value="TAT"/>
    <property type="match status" value="1"/>
</dbReference>
<dbReference type="InterPro" id="IPR055354">
    <property type="entry name" value="DUF7507"/>
</dbReference>
<feature type="domain" description="DUF7507" evidence="5">
    <location>
        <begin position="791"/>
        <end position="896"/>
    </location>
</feature>
<feature type="region of interest" description="Disordered" evidence="1">
    <location>
        <begin position="1834"/>
        <end position="1856"/>
    </location>
</feature>
<feature type="domain" description="DUF7507" evidence="5">
    <location>
        <begin position="1025"/>
        <end position="1130"/>
    </location>
</feature>
<evidence type="ECO:0000256" key="2">
    <source>
        <dbReference type="SAM" id="SignalP"/>
    </source>
</evidence>
<dbReference type="Gene3D" id="2.40.10.500">
    <property type="match status" value="1"/>
</dbReference>
<evidence type="ECO:0000256" key="1">
    <source>
        <dbReference type="SAM" id="MobiDB-lite"/>
    </source>
</evidence>
<feature type="compositionally biased region" description="Polar residues" evidence="1">
    <location>
        <begin position="1725"/>
        <end position="1735"/>
    </location>
</feature>
<evidence type="ECO:0000313" key="7">
    <source>
        <dbReference type="Proteomes" id="UP000008229"/>
    </source>
</evidence>
<feature type="region of interest" description="Disordered" evidence="1">
    <location>
        <begin position="1457"/>
        <end position="1489"/>
    </location>
</feature>
<dbReference type="SUPFAM" id="SSF63825">
    <property type="entry name" value="YWTD domain"/>
    <property type="match status" value="1"/>
</dbReference>
<dbReference type="Pfam" id="PF24346">
    <property type="entry name" value="DUF7507"/>
    <property type="match status" value="9"/>
</dbReference>
<reference evidence="7" key="2">
    <citation type="submission" date="2010-01" db="EMBL/GenBank/DDBJ databases">
        <title>The complete genome of Conexibacter woesei DSM 14684.</title>
        <authorList>
            <consortium name="US DOE Joint Genome Institute (JGI-PGF)"/>
            <person name="Lucas S."/>
            <person name="Copeland A."/>
            <person name="Lapidus A."/>
            <person name="Glavina del Rio T."/>
            <person name="Dalin E."/>
            <person name="Tice H."/>
            <person name="Bruce D."/>
            <person name="Goodwin L."/>
            <person name="Pitluck S."/>
            <person name="Kyrpides N."/>
            <person name="Mavromatis K."/>
            <person name="Ivanova N."/>
            <person name="Mikhailova N."/>
            <person name="Chertkov O."/>
            <person name="Brettin T."/>
            <person name="Detter J.C."/>
            <person name="Han C."/>
            <person name="Larimer F."/>
            <person name="Land M."/>
            <person name="Hauser L."/>
            <person name="Markowitz V."/>
            <person name="Cheng J.-F."/>
            <person name="Hugenholtz P."/>
            <person name="Woyke T."/>
            <person name="Wu D."/>
            <person name="Pukall R."/>
            <person name="Steenblock K."/>
            <person name="Schneider S."/>
            <person name="Klenk H.-P."/>
            <person name="Eisen J.A."/>
        </authorList>
    </citation>
    <scope>NUCLEOTIDE SEQUENCE [LARGE SCALE GENOMIC DNA]</scope>
    <source>
        <strain evidence="7">DSM 14684 / CIP 108061 / JCM 11494 / NBRC 100937 / ID131577</strain>
    </source>
</reference>
<feature type="domain" description="DUF7507" evidence="5">
    <location>
        <begin position="557"/>
        <end position="662"/>
    </location>
</feature>
<feature type="domain" description="DUF11" evidence="3">
    <location>
        <begin position="1614"/>
        <end position="1731"/>
    </location>
</feature>
<dbReference type="InterPro" id="IPR013783">
    <property type="entry name" value="Ig-like_fold"/>
</dbReference>
<feature type="domain" description="DUF7507" evidence="5">
    <location>
        <begin position="1258"/>
        <end position="1363"/>
    </location>
</feature>
<dbReference type="InterPro" id="IPR048834">
    <property type="entry name" value="SpaA_pre-album"/>
</dbReference>